<evidence type="ECO:0000256" key="1">
    <source>
        <dbReference type="PROSITE-ProRule" id="PRU00042"/>
    </source>
</evidence>
<protein>
    <recommendedName>
        <fullName evidence="3">C2H2-type domain-containing protein</fullName>
    </recommendedName>
</protein>
<keyword evidence="1" id="KW-0479">Metal-binding</keyword>
<dbReference type="PANTHER" id="PTHR19303">
    <property type="entry name" value="TRANSPOSON"/>
    <property type="match status" value="1"/>
</dbReference>
<dbReference type="GO" id="GO:0008270">
    <property type="term" value="F:zinc ion binding"/>
    <property type="evidence" value="ECO:0007669"/>
    <property type="project" value="UniProtKB-KW"/>
</dbReference>
<evidence type="ECO:0000313" key="4">
    <source>
        <dbReference type="EMBL" id="CEP03512.1"/>
    </source>
</evidence>
<feature type="region of interest" description="Disordered" evidence="2">
    <location>
        <begin position="22"/>
        <end position="52"/>
    </location>
</feature>
<feature type="domain" description="C2H2-type" evidence="3">
    <location>
        <begin position="6"/>
        <end position="33"/>
    </location>
</feature>
<reference evidence="4 5" key="1">
    <citation type="submission" date="2015-02" db="EMBL/GenBank/DDBJ databases">
        <authorList>
            <person name="Chooi Y.-H."/>
        </authorList>
    </citation>
    <scope>NUCLEOTIDE SEQUENCE [LARGE SCALE GENOMIC DNA]</scope>
    <source>
        <strain evidence="4">E3</strain>
    </source>
</reference>
<feature type="compositionally biased region" description="Polar residues" evidence="2">
    <location>
        <begin position="520"/>
        <end position="534"/>
    </location>
</feature>
<keyword evidence="5" id="KW-1185">Reference proteome</keyword>
<dbReference type="OrthoDB" id="5983378at2759"/>
<evidence type="ECO:0000313" key="5">
    <source>
        <dbReference type="Proteomes" id="UP000039324"/>
    </source>
</evidence>
<feature type="compositionally biased region" description="Acidic residues" evidence="2">
    <location>
        <begin position="509"/>
        <end position="519"/>
    </location>
</feature>
<evidence type="ECO:0000259" key="3">
    <source>
        <dbReference type="PROSITE" id="PS50157"/>
    </source>
</evidence>
<dbReference type="PROSITE" id="PS00028">
    <property type="entry name" value="ZINC_FINGER_C2H2_1"/>
    <property type="match status" value="1"/>
</dbReference>
<accession>A0A0G4J7L0</accession>
<dbReference type="PROSITE" id="PS50157">
    <property type="entry name" value="ZINC_FINGER_C2H2_2"/>
    <property type="match status" value="1"/>
</dbReference>
<keyword evidence="1" id="KW-0862">Zinc</keyword>
<sequence length="547" mass="62549">MVKDRFTCPECDKRCQTKQALISHTKTHKAKEDQANPKPDEQRVGGPSSKRQRYSFERKVDIIKEVLDTQRPSSGEKRSRALAVQLVSDDTGIPAMTIARWMKNDDQLRDHVASSADRAKKSSYNRFWLKDLRQLEEVLAREIRKERAKGRQISQNWSLAMARQIRRRPNVVDPSNAKEIKLSYGWYYHGFLPRHDFSIRRGNNRKKIDAGAYKHIIYDFHQQLATRNSSRNVFPHSVFNFDEVPLPFVSDGDRRTVDDVGAKRVWIRQPGPGDEKRQATLFLCIGADCDVQPRPHVIFRGKGTQILRGDEPNQWDSRVSVHFQENGWVDTKTAVNIAKVMQQDPAFVNHDQNRTFLCDNLQAHKAPEFVDCMKSLGEIVLFPPNITYMLQPVDAGAGRMMKYFIASRLDYQMDNDAAFSSKWLGGKFTAPERRILITKWVGEAWEQFWQAGYIRKYFEKTGCLLGTVGANPSRIKIQGLDDYQFIPTVPFVINDETHSESSDGSTDGEFSEGDNDLEDPSSSGEEAPIQSLQPASFREGDCQGLRL</sequence>
<organism evidence="4 5">
    <name type="scientific">Plasmodiophora brassicae</name>
    <name type="common">Clubroot disease agent</name>
    <dbReference type="NCBI Taxonomy" id="37360"/>
    <lineage>
        <taxon>Eukaryota</taxon>
        <taxon>Sar</taxon>
        <taxon>Rhizaria</taxon>
        <taxon>Endomyxa</taxon>
        <taxon>Phytomyxea</taxon>
        <taxon>Plasmodiophorida</taxon>
        <taxon>Plasmodiophoridae</taxon>
        <taxon>Plasmodiophora</taxon>
    </lineage>
</organism>
<proteinExistence type="predicted"/>
<dbReference type="STRING" id="37360.A0A0G4J7L0"/>
<gene>
    <name evidence="4" type="ORF">PBRA_009397</name>
</gene>
<dbReference type="GO" id="GO:0003677">
    <property type="term" value="F:DNA binding"/>
    <property type="evidence" value="ECO:0007669"/>
    <property type="project" value="TreeGrafter"/>
</dbReference>
<dbReference type="InterPro" id="IPR004875">
    <property type="entry name" value="DDE_SF_endonuclease_dom"/>
</dbReference>
<dbReference type="SMART" id="SM00355">
    <property type="entry name" value="ZnF_C2H2"/>
    <property type="match status" value="1"/>
</dbReference>
<dbReference type="Proteomes" id="UP000039324">
    <property type="component" value="Unassembled WGS sequence"/>
</dbReference>
<dbReference type="GO" id="GO:0005634">
    <property type="term" value="C:nucleus"/>
    <property type="evidence" value="ECO:0007669"/>
    <property type="project" value="TreeGrafter"/>
</dbReference>
<dbReference type="EMBL" id="CDSF01000146">
    <property type="protein sequence ID" value="CEP03512.1"/>
    <property type="molecule type" value="Genomic_DNA"/>
</dbReference>
<keyword evidence="1" id="KW-0863">Zinc-finger</keyword>
<feature type="compositionally biased region" description="Basic and acidic residues" evidence="2">
    <location>
        <begin position="30"/>
        <end position="43"/>
    </location>
</feature>
<evidence type="ECO:0000256" key="2">
    <source>
        <dbReference type="SAM" id="MobiDB-lite"/>
    </source>
</evidence>
<feature type="region of interest" description="Disordered" evidence="2">
    <location>
        <begin position="496"/>
        <end position="547"/>
    </location>
</feature>
<dbReference type="Pfam" id="PF03184">
    <property type="entry name" value="DDE_1"/>
    <property type="match status" value="1"/>
</dbReference>
<dbReference type="InterPro" id="IPR013087">
    <property type="entry name" value="Znf_C2H2_type"/>
</dbReference>
<name>A0A0G4J7L0_PLABS</name>
<dbReference type="AlphaFoldDB" id="A0A0G4J7L0"/>
<dbReference type="InterPro" id="IPR050863">
    <property type="entry name" value="CenT-Element_Derived"/>
</dbReference>